<name>X1RMK2_9ZZZZ</name>
<reference evidence="1" key="1">
    <citation type="journal article" date="2014" name="Front. Microbiol.">
        <title>High frequency of phylogenetically diverse reductive dehalogenase-homologous genes in deep subseafloor sedimentary metagenomes.</title>
        <authorList>
            <person name="Kawai M."/>
            <person name="Futagami T."/>
            <person name="Toyoda A."/>
            <person name="Takaki Y."/>
            <person name="Nishi S."/>
            <person name="Hori S."/>
            <person name="Arai W."/>
            <person name="Tsubouchi T."/>
            <person name="Morono Y."/>
            <person name="Uchiyama I."/>
            <person name="Ito T."/>
            <person name="Fujiyama A."/>
            <person name="Inagaki F."/>
            <person name="Takami H."/>
        </authorList>
    </citation>
    <scope>NUCLEOTIDE SEQUENCE</scope>
    <source>
        <strain evidence="1">Expedition CK06-06</strain>
    </source>
</reference>
<evidence type="ECO:0008006" key="2">
    <source>
        <dbReference type="Google" id="ProtNLM"/>
    </source>
</evidence>
<feature type="non-terminal residue" evidence="1">
    <location>
        <position position="102"/>
    </location>
</feature>
<comment type="caution">
    <text evidence="1">The sequence shown here is derived from an EMBL/GenBank/DDBJ whole genome shotgun (WGS) entry which is preliminary data.</text>
</comment>
<accession>X1RMK2</accession>
<gene>
    <name evidence="1" type="ORF">S12H4_24825</name>
</gene>
<dbReference type="AlphaFoldDB" id="X1RMK2"/>
<sequence length="102" mass="11650">MSDPTAENLIKIKQLRDEAKFEEALDLIHNLEDSGTISIESNLDCQILKGEIFCWLGRYSKTLEICEQAYQESQRIGTDIQSFDILIFKLLALIGLKDTDKL</sequence>
<organism evidence="1">
    <name type="scientific">marine sediment metagenome</name>
    <dbReference type="NCBI Taxonomy" id="412755"/>
    <lineage>
        <taxon>unclassified sequences</taxon>
        <taxon>metagenomes</taxon>
        <taxon>ecological metagenomes</taxon>
    </lineage>
</organism>
<proteinExistence type="predicted"/>
<dbReference type="EMBL" id="BARW01013622">
    <property type="protein sequence ID" value="GAI81883.1"/>
    <property type="molecule type" value="Genomic_DNA"/>
</dbReference>
<protein>
    <recommendedName>
        <fullName evidence="2">MalT-like TPR region domain-containing protein</fullName>
    </recommendedName>
</protein>
<evidence type="ECO:0000313" key="1">
    <source>
        <dbReference type="EMBL" id="GAI81883.1"/>
    </source>
</evidence>